<evidence type="ECO:0000256" key="7">
    <source>
        <dbReference type="ARBA" id="ARBA00023136"/>
    </source>
</evidence>
<keyword evidence="11" id="KW-0407">Ion channel</keyword>
<keyword evidence="4 12" id="KW-0812">Transmembrane</keyword>
<dbReference type="GO" id="GO:0015276">
    <property type="term" value="F:ligand-gated monoatomic ion channel activity"/>
    <property type="evidence" value="ECO:0007669"/>
    <property type="project" value="InterPro"/>
</dbReference>
<dbReference type="Pfam" id="PF10613">
    <property type="entry name" value="Lig_chan-Glu_bd"/>
    <property type="match status" value="1"/>
</dbReference>
<dbReference type="OMA" id="NQNVYKW"/>
<keyword evidence="9" id="KW-0325">Glycoprotein</keyword>
<feature type="domain" description="Ionotropic glutamate receptor C-terminal" evidence="13">
    <location>
        <begin position="1"/>
        <end position="323"/>
    </location>
</feature>
<keyword evidence="7 12" id="KW-0472">Membrane</keyword>
<dbReference type="HOGENOM" id="CLU_007257_0_5_1"/>
<keyword evidence="2" id="KW-0813">Transport</keyword>
<dbReference type="AlphaFoldDB" id="V4AYH9"/>
<feature type="transmembrane region" description="Helical" evidence="12">
    <location>
        <begin position="90"/>
        <end position="110"/>
    </location>
</feature>
<evidence type="ECO:0000256" key="8">
    <source>
        <dbReference type="ARBA" id="ARBA00023170"/>
    </source>
</evidence>
<evidence type="ECO:0000256" key="12">
    <source>
        <dbReference type="SAM" id="Phobius"/>
    </source>
</evidence>
<evidence type="ECO:0000256" key="1">
    <source>
        <dbReference type="ARBA" id="ARBA00004651"/>
    </source>
</evidence>
<organism evidence="14 15">
    <name type="scientific">Lottia gigantea</name>
    <name type="common">Giant owl limpet</name>
    <dbReference type="NCBI Taxonomy" id="225164"/>
    <lineage>
        <taxon>Eukaryota</taxon>
        <taxon>Metazoa</taxon>
        <taxon>Spiralia</taxon>
        <taxon>Lophotrochozoa</taxon>
        <taxon>Mollusca</taxon>
        <taxon>Gastropoda</taxon>
        <taxon>Patellogastropoda</taxon>
        <taxon>Lottioidea</taxon>
        <taxon>Lottiidae</taxon>
        <taxon>Lottia</taxon>
    </lineage>
</organism>
<evidence type="ECO:0000256" key="9">
    <source>
        <dbReference type="ARBA" id="ARBA00023180"/>
    </source>
</evidence>
<dbReference type="Proteomes" id="UP000030746">
    <property type="component" value="Unassembled WGS sequence"/>
</dbReference>
<sequence length="396" mass="45664">ISIILFFSYVLTEPEDGDWGIIKNGSWTGVVGQLHRREVDLFAGPLAMSSDREDAVDFTFPYFHVYTSVIFRRPDPNKTKWRKLIDPFKWEVHVCIFASFLCIVIMLYSIERMNPYYTVQLDERPTIQGLFLYLFGALLAQGGSSMPSSIAGRSLLASWWIFCLITVATYSGNLIAFLTVSKEKLPFETLEELGNQEDFSWGTLGGSIWVSLIKESNLTVFKKLWAGLNEFNKSDPRIFSLDQEVHKEKVIGEDYGFIADKTTAETWIFENCQLTDLKELFFPMNYAFALQDNSPYLQYFNDEVMKIYESGLGQTLKRKWWPKQNICLEPATVAKKINLVDLQSAFYVIGIGIFIALLSVLVERCFTRAETGRHVLKFKFLRILFVKKKRVDERYG</sequence>
<reference evidence="14 15" key="1">
    <citation type="journal article" date="2013" name="Nature">
        <title>Insights into bilaterian evolution from three spiralian genomes.</title>
        <authorList>
            <person name="Simakov O."/>
            <person name="Marletaz F."/>
            <person name="Cho S.J."/>
            <person name="Edsinger-Gonzales E."/>
            <person name="Havlak P."/>
            <person name="Hellsten U."/>
            <person name="Kuo D.H."/>
            <person name="Larsson T."/>
            <person name="Lv J."/>
            <person name="Arendt D."/>
            <person name="Savage R."/>
            <person name="Osoegawa K."/>
            <person name="de Jong P."/>
            <person name="Grimwood J."/>
            <person name="Chapman J.A."/>
            <person name="Shapiro H."/>
            <person name="Aerts A."/>
            <person name="Otillar R.P."/>
            <person name="Terry A.Y."/>
            <person name="Boore J.L."/>
            <person name="Grigoriev I.V."/>
            <person name="Lindberg D.R."/>
            <person name="Seaver E.C."/>
            <person name="Weisblat D.A."/>
            <person name="Putnam N.H."/>
            <person name="Rokhsar D.S."/>
        </authorList>
    </citation>
    <scope>NUCLEOTIDE SEQUENCE [LARGE SCALE GENOMIC DNA]</scope>
</reference>
<keyword evidence="6" id="KW-0406">Ion transport</keyword>
<evidence type="ECO:0000256" key="11">
    <source>
        <dbReference type="ARBA" id="ARBA00023303"/>
    </source>
</evidence>
<dbReference type="GeneID" id="20234422"/>
<dbReference type="Gene3D" id="3.40.190.10">
    <property type="entry name" value="Periplasmic binding protein-like II"/>
    <property type="match status" value="3"/>
</dbReference>
<evidence type="ECO:0000313" key="14">
    <source>
        <dbReference type="EMBL" id="ESP00146.1"/>
    </source>
</evidence>
<feature type="non-terminal residue" evidence="14">
    <location>
        <position position="1"/>
    </location>
</feature>
<dbReference type="GO" id="GO:0005886">
    <property type="term" value="C:plasma membrane"/>
    <property type="evidence" value="ECO:0007669"/>
    <property type="project" value="UniProtKB-SubCell"/>
</dbReference>
<dbReference type="PANTHER" id="PTHR42643:SF24">
    <property type="entry name" value="IONOTROPIC RECEPTOR 60A"/>
    <property type="match status" value="1"/>
</dbReference>
<evidence type="ECO:0000256" key="6">
    <source>
        <dbReference type="ARBA" id="ARBA00023065"/>
    </source>
</evidence>
<gene>
    <name evidence="14" type="ORF">LOTGIDRAFT_141353</name>
</gene>
<dbReference type="Pfam" id="PF00060">
    <property type="entry name" value="Lig_chan"/>
    <property type="match status" value="1"/>
</dbReference>
<keyword evidence="5 12" id="KW-1133">Transmembrane helix</keyword>
<name>V4AYH9_LOTGI</name>
<dbReference type="EMBL" id="KB200846">
    <property type="protein sequence ID" value="ESP00146.1"/>
    <property type="molecule type" value="Genomic_DNA"/>
</dbReference>
<feature type="transmembrane region" description="Helical" evidence="12">
    <location>
        <begin position="345"/>
        <end position="362"/>
    </location>
</feature>
<evidence type="ECO:0000313" key="15">
    <source>
        <dbReference type="Proteomes" id="UP000030746"/>
    </source>
</evidence>
<evidence type="ECO:0000256" key="5">
    <source>
        <dbReference type="ARBA" id="ARBA00022989"/>
    </source>
</evidence>
<evidence type="ECO:0000256" key="3">
    <source>
        <dbReference type="ARBA" id="ARBA00022475"/>
    </source>
</evidence>
<evidence type="ECO:0000256" key="4">
    <source>
        <dbReference type="ARBA" id="ARBA00022692"/>
    </source>
</evidence>
<keyword evidence="8" id="KW-0675">Receptor</keyword>
<feature type="transmembrane region" description="Helical" evidence="12">
    <location>
        <begin position="157"/>
        <end position="180"/>
    </location>
</feature>
<keyword evidence="10" id="KW-1071">Ligand-gated ion channel</keyword>
<dbReference type="PANTHER" id="PTHR42643">
    <property type="entry name" value="IONOTROPIC RECEPTOR 20A-RELATED"/>
    <property type="match status" value="1"/>
</dbReference>
<evidence type="ECO:0000259" key="13">
    <source>
        <dbReference type="SMART" id="SM00079"/>
    </source>
</evidence>
<protein>
    <recommendedName>
        <fullName evidence="13">Ionotropic glutamate receptor C-terminal domain-containing protein</fullName>
    </recommendedName>
</protein>
<proteinExistence type="predicted"/>
<dbReference type="InterPro" id="IPR001320">
    <property type="entry name" value="Iontro_rcpt_C"/>
</dbReference>
<keyword evidence="3" id="KW-1003">Cell membrane</keyword>
<dbReference type="OrthoDB" id="9997229at2759"/>
<accession>V4AYH9</accession>
<dbReference type="CTD" id="20234422"/>
<dbReference type="InterPro" id="IPR019594">
    <property type="entry name" value="Glu/Gly-bd"/>
</dbReference>
<dbReference type="SUPFAM" id="SSF53850">
    <property type="entry name" value="Periplasmic binding protein-like II"/>
    <property type="match status" value="1"/>
</dbReference>
<dbReference type="InterPro" id="IPR052192">
    <property type="entry name" value="Insect_Ionotropic_Sensory_Rcpt"/>
</dbReference>
<dbReference type="SMART" id="SM00079">
    <property type="entry name" value="PBPe"/>
    <property type="match status" value="1"/>
</dbReference>
<keyword evidence="15" id="KW-1185">Reference proteome</keyword>
<dbReference type="GO" id="GO:0050906">
    <property type="term" value="P:detection of stimulus involved in sensory perception"/>
    <property type="evidence" value="ECO:0007669"/>
    <property type="project" value="UniProtKB-ARBA"/>
</dbReference>
<feature type="transmembrane region" description="Helical" evidence="12">
    <location>
        <begin position="130"/>
        <end position="151"/>
    </location>
</feature>
<dbReference type="KEGG" id="lgi:LOTGIDRAFT_141353"/>
<dbReference type="RefSeq" id="XP_009049182.1">
    <property type="nucleotide sequence ID" value="XM_009050934.1"/>
</dbReference>
<comment type="subcellular location">
    <subcellularLocation>
        <location evidence="1">Cell membrane</location>
        <topology evidence="1">Multi-pass membrane protein</topology>
    </subcellularLocation>
</comment>
<evidence type="ECO:0000256" key="10">
    <source>
        <dbReference type="ARBA" id="ARBA00023286"/>
    </source>
</evidence>
<evidence type="ECO:0000256" key="2">
    <source>
        <dbReference type="ARBA" id="ARBA00022448"/>
    </source>
</evidence>